<keyword evidence="2" id="KW-0479">Metal-binding</keyword>
<evidence type="ECO:0000313" key="8">
    <source>
        <dbReference type="EMBL" id="RIV93412.1"/>
    </source>
</evidence>
<evidence type="ECO:0000256" key="3">
    <source>
        <dbReference type="ARBA" id="ARBA00022801"/>
    </source>
</evidence>
<dbReference type="PROSITE" id="PS01302">
    <property type="entry name" value="UPF0758"/>
    <property type="match status" value="1"/>
</dbReference>
<dbReference type="PANTHER" id="PTHR30471">
    <property type="entry name" value="DNA REPAIR PROTEIN RADC"/>
    <property type="match status" value="1"/>
</dbReference>
<evidence type="ECO:0000256" key="2">
    <source>
        <dbReference type="ARBA" id="ARBA00022723"/>
    </source>
</evidence>
<reference evidence="8 9" key="1">
    <citation type="submission" date="2018-08" db="EMBL/GenBank/DDBJ databases">
        <title>Erythrobacter zhengii sp.nov., a bacterium isolated from deep-sea sediment.</title>
        <authorList>
            <person name="Fang C."/>
            <person name="Wu Y.-H."/>
            <person name="Sun C."/>
            <person name="Wang H."/>
            <person name="Cheng H."/>
            <person name="Meng F.-X."/>
            <person name="Wang C.-S."/>
            <person name="Xu X.-W."/>
        </authorList>
    </citation>
    <scope>NUCLEOTIDE SEQUENCE [LARGE SCALE GENOMIC DNA]</scope>
    <source>
        <strain evidence="8 9">CCTCC AB 2015396</strain>
    </source>
</reference>
<evidence type="ECO:0000313" key="9">
    <source>
        <dbReference type="Proteomes" id="UP000265366"/>
    </source>
</evidence>
<evidence type="ECO:0000259" key="7">
    <source>
        <dbReference type="PROSITE" id="PS50249"/>
    </source>
</evidence>
<comment type="caution">
    <text evidence="8">The sequence shown here is derived from an EMBL/GenBank/DDBJ whole genome shotgun (WGS) entry which is preliminary data.</text>
</comment>
<evidence type="ECO:0000256" key="4">
    <source>
        <dbReference type="ARBA" id="ARBA00022833"/>
    </source>
</evidence>
<accession>A0A3A1PK75</accession>
<dbReference type="AlphaFoldDB" id="A0A3A1PK75"/>
<dbReference type="GO" id="GO:0006508">
    <property type="term" value="P:proteolysis"/>
    <property type="evidence" value="ECO:0007669"/>
    <property type="project" value="UniProtKB-KW"/>
</dbReference>
<keyword evidence="9" id="KW-1185">Reference proteome</keyword>
<protein>
    <recommendedName>
        <fullName evidence="7">MPN domain-containing protein</fullName>
    </recommendedName>
</protein>
<dbReference type="InterPro" id="IPR001405">
    <property type="entry name" value="UPF0758"/>
</dbReference>
<dbReference type="InterPro" id="IPR020891">
    <property type="entry name" value="UPF0758_CS"/>
</dbReference>
<evidence type="ECO:0000256" key="5">
    <source>
        <dbReference type="ARBA" id="ARBA00023049"/>
    </source>
</evidence>
<dbReference type="OrthoDB" id="152963at2"/>
<dbReference type="GO" id="GO:0046872">
    <property type="term" value="F:metal ion binding"/>
    <property type="evidence" value="ECO:0007669"/>
    <property type="project" value="UniProtKB-KW"/>
</dbReference>
<dbReference type="InterPro" id="IPR025657">
    <property type="entry name" value="RadC_JAB"/>
</dbReference>
<keyword evidence="5" id="KW-0482">Metalloprotease</keyword>
<dbReference type="EMBL" id="QXFM01000002">
    <property type="protein sequence ID" value="RIV93412.1"/>
    <property type="molecule type" value="Genomic_DNA"/>
</dbReference>
<dbReference type="Pfam" id="PF04002">
    <property type="entry name" value="RadC"/>
    <property type="match status" value="1"/>
</dbReference>
<dbReference type="InterPro" id="IPR037518">
    <property type="entry name" value="MPN"/>
</dbReference>
<organism evidence="8 9">
    <name type="scientific">Aurantiacibacter xanthus</name>
    <dbReference type="NCBI Taxonomy" id="1784712"/>
    <lineage>
        <taxon>Bacteria</taxon>
        <taxon>Pseudomonadati</taxon>
        <taxon>Pseudomonadota</taxon>
        <taxon>Alphaproteobacteria</taxon>
        <taxon>Sphingomonadales</taxon>
        <taxon>Erythrobacteraceae</taxon>
        <taxon>Aurantiacibacter</taxon>
    </lineage>
</organism>
<proteinExistence type="predicted"/>
<dbReference type="GO" id="GO:0008237">
    <property type="term" value="F:metallopeptidase activity"/>
    <property type="evidence" value="ECO:0007669"/>
    <property type="project" value="UniProtKB-KW"/>
</dbReference>
<keyword evidence="1" id="KW-0645">Protease</keyword>
<gene>
    <name evidence="8" type="ORF">D2V17_00165</name>
</gene>
<evidence type="ECO:0000256" key="1">
    <source>
        <dbReference type="ARBA" id="ARBA00022670"/>
    </source>
</evidence>
<dbReference type="PANTHER" id="PTHR30471:SF3">
    <property type="entry name" value="UPF0758 PROTEIN YEES-RELATED"/>
    <property type="match status" value="1"/>
</dbReference>
<dbReference type="Proteomes" id="UP000265366">
    <property type="component" value="Unassembled WGS sequence"/>
</dbReference>
<dbReference type="Gene3D" id="3.40.140.10">
    <property type="entry name" value="Cytidine Deaminase, domain 2"/>
    <property type="match status" value="1"/>
</dbReference>
<feature type="domain" description="MPN" evidence="7">
    <location>
        <begin position="126"/>
        <end position="255"/>
    </location>
</feature>
<name>A0A3A1PK75_9SPHN</name>
<evidence type="ECO:0000256" key="6">
    <source>
        <dbReference type="SAM" id="MobiDB-lite"/>
    </source>
</evidence>
<dbReference type="SUPFAM" id="SSF102712">
    <property type="entry name" value="JAB1/MPN domain"/>
    <property type="match status" value="1"/>
</dbReference>
<keyword evidence="3" id="KW-0378">Hydrolase</keyword>
<dbReference type="PROSITE" id="PS50249">
    <property type="entry name" value="MPN"/>
    <property type="match status" value="1"/>
</dbReference>
<sequence length="257" mass="27649">MASGSATDRGDDALLARYQRRDGGRRLFHPHPGAVVHPDRGPDGGAVLPPAADSALRQLPVLADLLRPILGSEAQASASDLLLRFGSISAIMTASREALCQALEGNGAVAEALLAARTLVSAGWREAISGQAVDAADPRLAQYLLGLLQNPYEERLHAIFLTASDHYIRDEEIAAGSRSGLSLRMRTIVRRAFELDAHKLILAHNHPSGVAAPSKEDRLATARFEYVARELELVLVDHLIVGAGQAYSMRRNSLLPY</sequence>
<feature type="region of interest" description="Disordered" evidence="6">
    <location>
        <begin position="24"/>
        <end position="45"/>
    </location>
</feature>
<keyword evidence="4" id="KW-0862">Zinc</keyword>